<proteinExistence type="predicted"/>
<sequence length="396" mass="44246">MEESTVLARLPLELLGKILGFYVTTHTLKAASLVCKTWTPFAQEHLFSSVVVTHQNVHAFAQALASNPEIRHLTCSLCLDDSPGHSGTSSSLGGHVSFVRSLENSRRLRTLELRFISVMSLSAMLPDLVLSFLPITTLECEKVQFSSFPQLIQFICSFKSIQNLRLINIDVADSIGNFLQTTANARLSPSLRTCSAFIPNYTTPFLHWLQNHDPAPLIGLFRIALVPPRSDPIPQETLSLWLGVRSLIVNLDILCLSLDATQSLGEFDLAGCMNLRRLAIHSVDYLELPARCNLSRLAELLGTVCSDAMEEVRIDLVSLRVVDFGLLDWEGIDLALSTRCFSHLKRVFIGVQAVLSLEDFRGHINTWLPICRQRGLLHVERIPSPLFTSYKWLTIQ</sequence>
<accession>A0ABR3ISH4</accession>
<organism evidence="1 2">
    <name type="scientific">Hohenbuehelia grisea</name>
    <dbReference type="NCBI Taxonomy" id="104357"/>
    <lineage>
        <taxon>Eukaryota</taxon>
        <taxon>Fungi</taxon>
        <taxon>Dikarya</taxon>
        <taxon>Basidiomycota</taxon>
        <taxon>Agaricomycotina</taxon>
        <taxon>Agaricomycetes</taxon>
        <taxon>Agaricomycetidae</taxon>
        <taxon>Agaricales</taxon>
        <taxon>Pleurotineae</taxon>
        <taxon>Pleurotaceae</taxon>
        <taxon>Hohenbuehelia</taxon>
    </lineage>
</organism>
<dbReference type="EMBL" id="JASNQZ010000015">
    <property type="protein sequence ID" value="KAL0946214.1"/>
    <property type="molecule type" value="Genomic_DNA"/>
</dbReference>
<dbReference type="InterPro" id="IPR036047">
    <property type="entry name" value="F-box-like_dom_sf"/>
</dbReference>
<dbReference type="Proteomes" id="UP001556367">
    <property type="component" value="Unassembled WGS sequence"/>
</dbReference>
<protein>
    <recommendedName>
        <fullName evidence="3">F-box domain-containing protein</fullName>
    </recommendedName>
</protein>
<name>A0ABR3ISH4_9AGAR</name>
<reference evidence="2" key="1">
    <citation type="submission" date="2024-06" db="EMBL/GenBank/DDBJ databases">
        <title>Multi-omics analyses provide insights into the biosynthesis of the anticancer antibiotic pleurotin in Hohenbuehelia grisea.</title>
        <authorList>
            <person name="Weaver J.A."/>
            <person name="Alberti F."/>
        </authorList>
    </citation>
    <scope>NUCLEOTIDE SEQUENCE [LARGE SCALE GENOMIC DNA]</scope>
    <source>
        <strain evidence="2">T-177</strain>
    </source>
</reference>
<evidence type="ECO:0000313" key="2">
    <source>
        <dbReference type="Proteomes" id="UP001556367"/>
    </source>
</evidence>
<gene>
    <name evidence="1" type="ORF">HGRIS_012473</name>
</gene>
<evidence type="ECO:0008006" key="3">
    <source>
        <dbReference type="Google" id="ProtNLM"/>
    </source>
</evidence>
<comment type="caution">
    <text evidence="1">The sequence shown here is derived from an EMBL/GenBank/DDBJ whole genome shotgun (WGS) entry which is preliminary data.</text>
</comment>
<evidence type="ECO:0000313" key="1">
    <source>
        <dbReference type="EMBL" id="KAL0946214.1"/>
    </source>
</evidence>
<dbReference type="SUPFAM" id="SSF81383">
    <property type="entry name" value="F-box domain"/>
    <property type="match status" value="1"/>
</dbReference>
<keyword evidence="2" id="KW-1185">Reference proteome</keyword>